<feature type="disulfide bond" evidence="6">
    <location>
        <begin position="135"/>
        <end position="165"/>
    </location>
</feature>
<dbReference type="InParanoid" id="A0A6Q2XB29"/>
<feature type="disulfide bond" evidence="6">
    <location>
        <begin position="136"/>
        <end position="152"/>
    </location>
</feature>
<reference evidence="9" key="3">
    <citation type="submission" date="2025-08" db="UniProtKB">
        <authorList>
            <consortium name="Ensembl"/>
        </authorList>
    </citation>
    <scope>IDENTIFICATION</scope>
</reference>
<evidence type="ECO:0000256" key="2">
    <source>
        <dbReference type="ARBA" id="ARBA00006840"/>
    </source>
</evidence>
<dbReference type="OrthoDB" id="5982705at2759"/>
<feature type="transmembrane region" description="Helical" evidence="7">
    <location>
        <begin position="73"/>
        <end position="96"/>
    </location>
</feature>
<organism evidence="9 10">
    <name type="scientific">Esox lucius</name>
    <name type="common">Northern pike</name>
    <dbReference type="NCBI Taxonomy" id="8010"/>
    <lineage>
        <taxon>Eukaryota</taxon>
        <taxon>Metazoa</taxon>
        <taxon>Chordata</taxon>
        <taxon>Craniata</taxon>
        <taxon>Vertebrata</taxon>
        <taxon>Euteleostomi</taxon>
        <taxon>Actinopterygii</taxon>
        <taxon>Neopterygii</taxon>
        <taxon>Teleostei</taxon>
        <taxon>Protacanthopterygii</taxon>
        <taxon>Esociformes</taxon>
        <taxon>Esocidae</taxon>
        <taxon>Esox</taxon>
    </lineage>
</organism>
<evidence type="ECO:0000256" key="6">
    <source>
        <dbReference type="PIRSR" id="PIRSR002419-1"/>
    </source>
</evidence>
<dbReference type="PRINTS" id="PR00259">
    <property type="entry name" value="TMFOUR"/>
</dbReference>
<reference evidence="9" key="2">
    <citation type="submission" date="2020-02" db="EMBL/GenBank/DDBJ databases">
        <title>Esox lucius (northern pike) genome, fEsoLuc1, primary haplotype.</title>
        <authorList>
            <person name="Myers G."/>
            <person name="Karagic N."/>
            <person name="Meyer A."/>
            <person name="Pippel M."/>
            <person name="Reichard M."/>
            <person name="Winkler S."/>
            <person name="Tracey A."/>
            <person name="Sims Y."/>
            <person name="Howe K."/>
            <person name="Rhie A."/>
            <person name="Formenti G."/>
            <person name="Durbin R."/>
            <person name="Fedrigo O."/>
            <person name="Jarvis E.D."/>
        </authorList>
    </citation>
    <scope>NUCLEOTIDE SEQUENCE [LARGE SCALE GENOMIC DNA]</scope>
</reference>
<name>A0A6Q2XB29_ESOLU</name>
<reference evidence="10" key="1">
    <citation type="journal article" date="2014" name="PLoS ONE">
        <title>The genome and linkage map of the northern pike (Esox lucius): conserved synteny revealed between the salmonid sister group and the Neoteleostei.</title>
        <authorList>
            <person name="Rondeau E.B."/>
            <person name="Minkley D.R."/>
            <person name="Leong J.S."/>
            <person name="Messmer A.M."/>
            <person name="Jantzen J.R."/>
            <person name="von Schalburg K.R."/>
            <person name="Lemon C."/>
            <person name="Bird N.H."/>
            <person name="Koop B.F."/>
        </authorList>
    </citation>
    <scope>NUCLEOTIDE SEQUENCE</scope>
</reference>
<evidence type="ECO:0000256" key="8">
    <source>
        <dbReference type="SAM" id="MobiDB-lite"/>
    </source>
</evidence>
<dbReference type="Pfam" id="PF00335">
    <property type="entry name" value="Tetraspanin"/>
    <property type="match status" value="1"/>
</dbReference>
<dbReference type="GO" id="GO:0005886">
    <property type="term" value="C:plasma membrane"/>
    <property type="evidence" value="ECO:0007669"/>
    <property type="project" value="TreeGrafter"/>
</dbReference>
<feature type="transmembrane region" description="Helical" evidence="7">
    <location>
        <begin position="203"/>
        <end position="227"/>
    </location>
</feature>
<dbReference type="Gene3D" id="1.10.1450.10">
    <property type="entry name" value="Tetraspanin"/>
    <property type="match status" value="1"/>
</dbReference>
<evidence type="ECO:0000313" key="9">
    <source>
        <dbReference type="Ensembl" id="ENSELUP00000050291.1"/>
    </source>
</evidence>
<evidence type="ECO:0000256" key="1">
    <source>
        <dbReference type="ARBA" id="ARBA00004141"/>
    </source>
</evidence>
<evidence type="ECO:0000256" key="5">
    <source>
        <dbReference type="ARBA" id="ARBA00023136"/>
    </source>
</evidence>
<keyword evidence="10" id="KW-1185">Reference proteome</keyword>
<protein>
    <recommendedName>
        <fullName evidence="7">Tetraspanin</fullName>
    </recommendedName>
</protein>
<dbReference type="InterPro" id="IPR018499">
    <property type="entry name" value="Tetraspanin/Peripherin"/>
</dbReference>
<dbReference type="KEGG" id="els:105023111"/>
<evidence type="ECO:0000256" key="7">
    <source>
        <dbReference type="RuleBase" id="RU361218"/>
    </source>
</evidence>
<keyword evidence="5 7" id="KW-0472">Membrane</keyword>
<dbReference type="AlphaFoldDB" id="A0A6Q2XB29"/>
<dbReference type="PIRSF" id="PIRSF002419">
    <property type="entry name" value="Tetraspanin"/>
    <property type="match status" value="1"/>
</dbReference>
<evidence type="ECO:0000256" key="4">
    <source>
        <dbReference type="ARBA" id="ARBA00022989"/>
    </source>
</evidence>
<keyword evidence="3 7" id="KW-0812">Transmembrane</keyword>
<dbReference type="GeneTree" id="ENSGT00940000166983"/>
<reference evidence="9" key="4">
    <citation type="submission" date="2025-09" db="UniProtKB">
        <authorList>
            <consortium name="Ensembl"/>
        </authorList>
    </citation>
    <scope>IDENTIFICATION</scope>
</reference>
<dbReference type="RefSeq" id="XP_010890346.1">
    <property type="nucleotide sequence ID" value="XM_010892044.3"/>
</dbReference>
<dbReference type="Bgee" id="ENSELUG00000034428">
    <property type="expression patterns" value="Expressed in stomach and 14 other cell types or tissues"/>
</dbReference>
<dbReference type="PANTHER" id="PTHR19282">
    <property type="entry name" value="TETRASPANIN"/>
    <property type="match status" value="1"/>
</dbReference>
<dbReference type="InterPro" id="IPR008952">
    <property type="entry name" value="Tetraspanin_EC2_sf"/>
</dbReference>
<feature type="transmembrane region" description="Helical" evidence="7">
    <location>
        <begin position="12"/>
        <end position="33"/>
    </location>
</feature>
<dbReference type="SUPFAM" id="SSF48652">
    <property type="entry name" value="Tetraspanin"/>
    <property type="match status" value="1"/>
</dbReference>
<dbReference type="Ensembl" id="ENSELUT00000063473.2">
    <property type="protein sequence ID" value="ENSELUP00000050291.1"/>
    <property type="gene ID" value="ENSELUG00000034428.2"/>
</dbReference>
<proteinExistence type="inferred from homology"/>
<comment type="subcellular location">
    <subcellularLocation>
        <location evidence="1 7">Membrane</location>
        <topology evidence="1 7">Multi-pass membrane protein</topology>
    </subcellularLocation>
</comment>
<dbReference type="PANTHER" id="PTHR19282:SF516">
    <property type="entry name" value="TETRASPANIN"/>
    <property type="match status" value="1"/>
</dbReference>
<dbReference type="OMA" id="IMIHQLR"/>
<comment type="similarity">
    <text evidence="2 7">Belongs to the tetraspanin (TM4SF) family.</text>
</comment>
<evidence type="ECO:0000313" key="10">
    <source>
        <dbReference type="Proteomes" id="UP000265140"/>
    </source>
</evidence>
<keyword evidence="4 7" id="KW-1133">Transmembrane helix</keyword>
<dbReference type="InterPro" id="IPR000301">
    <property type="entry name" value="Tetraspanin_animals"/>
</dbReference>
<dbReference type="GeneID" id="105023111"/>
<evidence type="ECO:0000256" key="3">
    <source>
        <dbReference type="ARBA" id="ARBA00022692"/>
    </source>
</evidence>
<keyword evidence="6" id="KW-1015">Disulfide bond</keyword>
<dbReference type="Proteomes" id="UP000265140">
    <property type="component" value="Chromosome 18"/>
</dbReference>
<feature type="region of interest" description="Disordered" evidence="8">
    <location>
        <begin position="247"/>
        <end position="267"/>
    </location>
</feature>
<accession>A0A6Q2XB29</accession>
<feature type="transmembrane region" description="Helical" evidence="7">
    <location>
        <begin position="45"/>
        <end position="66"/>
    </location>
</feature>
<sequence length="267" mass="29564">MAKPKNCLKRIFIFFNLLFAIVGGVVASLGLVWHLFYQKEITELTLVFVVGGATTALSLLGAYGAHREKSIPLILFLAACCVACFGLLLLTVPAAIYRPQVEQEFEEKLRAAPPLYTASPDIRELAQSIQRSLKCCGLFSYTEWGPKIPDSCLCQAVDDEISGKCQDVQDRYFALPLMGFHKLIYKQTCFPILQYYMSKGFDIIFGVLFGLASLALLGVVMSAILLAQLRRSTAGVSVVFSVSSLPSKQKIWSPPPKYSELYNQPEN</sequence>